<accession>A0AAD1R3F7</accession>
<sequence>RGSWRLNESLLRDPQITRQIKTELEAYFNTNTTADISVDTLWRAHKAVLRGLFIKHASYAKKQRLHTYNTLIQQITILTHTNKTNPSPEHYNKLRTLQAQLNEFELDKTNYILQKYKHKFFAQGNKSGKLLASKLRA</sequence>
<keyword evidence="1" id="KW-0540">Nuclease</keyword>
<feature type="non-terminal residue" evidence="1">
    <location>
        <position position="1"/>
    </location>
</feature>
<evidence type="ECO:0000313" key="1">
    <source>
        <dbReference type="EMBL" id="CAH2223152.1"/>
    </source>
</evidence>
<dbReference type="GO" id="GO:0004519">
    <property type="term" value="F:endonuclease activity"/>
    <property type="evidence" value="ECO:0007669"/>
    <property type="project" value="UniProtKB-KW"/>
</dbReference>
<reference evidence="1" key="1">
    <citation type="submission" date="2022-03" db="EMBL/GenBank/DDBJ databases">
        <authorList>
            <person name="Alioto T."/>
            <person name="Alioto T."/>
            <person name="Gomez Garrido J."/>
        </authorList>
    </citation>
    <scope>NUCLEOTIDE SEQUENCE</scope>
</reference>
<keyword evidence="1" id="KW-0378">Hydrolase</keyword>
<evidence type="ECO:0000313" key="2">
    <source>
        <dbReference type="Proteomes" id="UP001295444"/>
    </source>
</evidence>
<gene>
    <name evidence="1" type="ORF">PECUL_23A009160</name>
</gene>
<dbReference type="AlphaFoldDB" id="A0AAD1R3F7"/>
<keyword evidence="2" id="KW-1185">Reference proteome</keyword>
<dbReference type="EMBL" id="OW240912">
    <property type="protein sequence ID" value="CAH2223152.1"/>
    <property type="molecule type" value="Genomic_DNA"/>
</dbReference>
<protein>
    <submittedName>
        <fullName evidence="1">Endonuclease, partial</fullName>
    </submittedName>
</protein>
<keyword evidence="1" id="KW-0255">Endonuclease</keyword>
<proteinExistence type="predicted"/>
<organism evidence="1 2">
    <name type="scientific">Pelobates cultripes</name>
    <name type="common">Western spadefoot toad</name>
    <dbReference type="NCBI Taxonomy" id="61616"/>
    <lineage>
        <taxon>Eukaryota</taxon>
        <taxon>Metazoa</taxon>
        <taxon>Chordata</taxon>
        <taxon>Craniata</taxon>
        <taxon>Vertebrata</taxon>
        <taxon>Euteleostomi</taxon>
        <taxon>Amphibia</taxon>
        <taxon>Batrachia</taxon>
        <taxon>Anura</taxon>
        <taxon>Pelobatoidea</taxon>
        <taxon>Pelobatidae</taxon>
        <taxon>Pelobates</taxon>
    </lineage>
</organism>
<name>A0AAD1R3F7_PELCU</name>
<feature type="non-terminal residue" evidence="1">
    <location>
        <position position="137"/>
    </location>
</feature>
<dbReference type="Proteomes" id="UP001295444">
    <property type="component" value="Chromosome 01"/>
</dbReference>